<dbReference type="SUPFAM" id="SSF48452">
    <property type="entry name" value="TPR-like"/>
    <property type="match status" value="1"/>
</dbReference>
<feature type="compositionally biased region" description="Basic and acidic residues" evidence="1">
    <location>
        <begin position="490"/>
        <end position="499"/>
    </location>
</feature>
<dbReference type="PANTHER" id="PTHR31859:SF1">
    <property type="entry name" value="TETRATRICOPEPTIDE REPEAT PROTEIN 39C"/>
    <property type="match status" value="1"/>
</dbReference>
<reference evidence="2 3" key="1">
    <citation type="submission" date="2024-09" db="EMBL/GenBank/DDBJ databases">
        <title>Chromosome-scale assembly of Riccia fluitans.</title>
        <authorList>
            <person name="Paukszto L."/>
            <person name="Sawicki J."/>
            <person name="Karawczyk K."/>
            <person name="Piernik-Szablinska J."/>
            <person name="Szczecinska M."/>
            <person name="Mazdziarz M."/>
        </authorList>
    </citation>
    <scope>NUCLEOTIDE SEQUENCE [LARGE SCALE GENOMIC DNA]</scope>
    <source>
        <strain evidence="2">Rf_01</strain>
        <tissue evidence="2">Aerial parts of the thallus</tissue>
    </source>
</reference>
<dbReference type="PANTHER" id="PTHR31859">
    <property type="entry name" value="TETRATRICOPEPTIDE REPEAT PROTEIN 39 FAMILY MEMBER"/>
    <property type="match status" value="1"/>
</dbReference>
<gene>
    <name evidence="2" type="ORF">R1flu_003548</name>
</gene>
<accession>A0ABD1Y9F7</accession>
<dbReference type="AlphaFoldDB" id="A0ABD1Y9F7"/>
<dbReference type="Proteomes" id="UP001605036">
    <property type="component" value="Unassembled WGS sequence"/>
</dbReference>
<dbReference type="Pfam" id="PF10300">
    <property type="entry name" value="Iml2-TPR_39"/>
    <property type="match status" value="1"/>
</dbReference>
<organism evidence="2 3">
    <name type="scientific">Riccia fluitans</name>
    <dbReference type="NCBI Taxonomy" id="41844"/>
    <lineage>
        <taxon>Eukaryota</taxon>
        <taxon>Viridiplantae</taxon>
        <taxon>Streptophyta</taxon>
        <taxon>Embryophyta</taxon>
        <taxon>Marchantiophyta</taxon>
        <taxon>Marchantiopsida</taxon>
        <taxon>Marchantiidae</taxon>
        <taxon>Marchantiales</taxon>
        <taxon>Ricciaceae</taxon>
        <taxon>Riccia</taxon>
    </lineage>
</organism>
<evidence type="ECO:0000256" key="1">
    <source>
        <dbReference type="SAM" id="MobiDB-lite"/>
    </source>
</evidence>
<comment type="caution">
    <text evidence="2">The sequence shown here is derived from an EMBL/GenBank/DDBJ whole genome shotgun (WGS) entry which is preliminary data.</text>
</comment>
<dbReference type="EMBL" id="JBHFFA010000006">
    <property type="protein sequence ID" value="KAL2623343.1"/>
    <property type="molecule type" value="Genomic_DNA"/>
</dbReference>
<name>A0ABD1Y9F7_9MARC</name>
<sequence length="692" mass="77207">MAASDAQEQRTSISAAADDAETALKLFLQGKFNEAELFVVENANSREAAVGAVPIFTHCHAVILFAKAGITGTEEDRKQAAERLNEVATMAREHVPSQGWVKSVAVWGMSYFVTPTKSDDISEEELSCRIIEAEATYLSALLCFFEESMASFVKAALLIRKAIGGYKHCHAILQRQQHANRSKHDVGAVQLGFGGFSLAISMLPPKLLRLLSVLGFPCNRQAGLNSIDQSLRGGGLRSSVAGVILLSYHVILPSFFSIPQEREQHVQSAERVLTLLQDLFPGSFFLSFYKGRLQRLKGDLPGSIEYFLKLDKGLQLQPESKFFKVRHAWVYELGLSHMMQLEWEAAEKYWSELQEDSVWSPAFFAYVHAACLCMRGETKAAADNFSKVTGLMRGMFSGRILSEEQYASRKIKDHALDSEEGAKSLHGRLSGVEFLYMWNSFPQMPQSKLEEVVRIINEAEQAIRPSDQKPEKEGPENNAKAAPGPESGDEDSRSKTADESLKLNATIRSFLEEDEEEEEEGDDDLALCILMKGTALRELGRLDEAEECLSQLREETCYLETELFIIPMAAYERALLLIIKHSQRASEDPSLKTDFGLLLEAEKELAVAEGYKYDYNFLWRLLGRVHAAKGAIQALMGRETSETPGLSTTDDIAQAGCQWIDNDDFDVNSPTGRQKLKETMQLEETDVFFDAL</sequence>
<feature type="compositionally biased region" description="Basic and acidic residues" evidence="1">
    <location>
        <begin position="466"/>
        <end position="475"/>
    </location>
</feature>
<evidence type="ECO:0000313" key="3">
    <source>
        <dbReference type="Proteomes" id="UP001605036"/>
    </source>
</evidence>
<protein>
    <submittedName>
        <fullName evidence="2">Uncharacterized protein</fullName>
    </submittedName>
</protein>
<dbReference type="InterPro" id="IPR011990">
    <property type="entry name" value="TPR-like_helical_dom_sf"/>
</dbReference>
<evidence type="ECO:0000313" key="2">
    <source>
        <dbReference type="EMBL" id="KAL2623343.1"/>
    </source>
</evidence>
<keyword evidence="3" id="KW-1185">Reference proteome</keyword>
<feature type="region of interest" description="Disordered" evidence="1">
    <location>
        <begin position="461"/>
        <end position="499"/>
    </location>
</feature>
<dbReference type="InterPro" id="IPR019412">
    <property type="entry name" value="IML2/TPR_39"/>
</dbReference>
<proteinExistence type="predicted"/>